<dbReference type="PROSITE" id="PS50048">
    <property type="entry name" value="ZN2_CY6_FUNGAL_2"/>
    <property type="match status" value="1"/>
</dbReference>
<evidence type="ECO:0000313" key="8">
    <source>
        <dbReference type="EMBL" id="KAK7041574.1"/>
    </source>
</evidence>
<evidence type="ECO:0000256" key="5">
    <source>
        <dbReference type="ARBA" id="ARBA00023242"/>
    </source>
</evidence>
<dbReference type="InterPro" id="IPR001138">
    <property type="entry name" value="Zn2Cys6_DnaBD"/>
</dbReference>
<feature type="compositionally biased region" description="Polar residues" evidence="6">
    <location>
        <begin position="162"/>
        <end position="176"/>
    </location>
</feature>
<feature type="compositionally biased region" description="Low complexity" evidence="6">
    <location>
        <begin position="1"/>
        <end position="16"/>
    </location>
</feature>
<dbReference type="InterPro" id="IPR036864">
    <property type="entry name" value="Zn2-C6_fun-type_DNA-bd_sf"/>
</dbReference>
<name>A0AAW0CSM9_9AGAR</name>
<feature type="compositionally biased region" description="Polar residues" evidence="6">
    <location>
        <begin position="86"/>
        <end position="105"/>
    </location>
</feature>
<feature type="region of interest" description="Disordered" evidence="6">
    <location>
        <begin position="1"/>
        <end position="20"/>
    </location>
</feature>
<keyword evidence="4" id="KW-0804">Transcription</keyword>
<dbReference type="Proteomes" id="UP001383192">
    <property type="component" value="Unassembled WGS sequence"/>
</dbReference>
<dbReference type="PROSITE" id="PS00463">
    <property type="entry name" value="ZN2_CY6_FUNGAL_1"/>
    <property type="match status" value="1"/>
</dbReference>
<dbReference type="SUPFAM" id="SSF57701">
    <property type="entry name" value="Zn2/Cys6 DNA-binding domain"/>
    <property type="match status" value="1"/>
</dbReference>
<keyword evidence="3" id="KW-0805">Transcription regulation</keyword>
<feature type="compositionally biased region" description="Low complexity" evidence="6">
    <location>
        <begin position="760"/>
        <end position="772"/>
    </location>
</feature>
<sequence>MHKSSPPSRSSSSSSKPLKRGKACLTCRFLKIKCDGSRPICGPCQRHPKDDPCEYADGPGRSRTRALEDTVSRLEARLREYENPHETPSVSLHSPYGQSSESSALRLTVPPLPPLKGEPYSAHPSPPSPYATLPPRGAPSPPSGSWTCRPPFSSPLTKEFNPASTNTSSVRTTSKSPAAEFEEPSLPMIRLLLDTFYVHAQTFGFFLNMSRFSSAILQLPQEHPQRPCPGLISTFYLLGVHLSTSEPPEARRSREQNLLLRALRDTATDLATTHPHRALQIIQAETLLAYYFFRSGNILEAKRHASSAASLVLGCGLHRVRSSTNWSSRSSPVAVGPTGMTLLPEARDAVEEGERINGFWTVFTLYRNLAVAVESPSEICGVFDAPGMQVDTPWPLDMESYKEGVLPPPSASTVWNFLNHVQPQSDDYERSTNTLVAKASILLHQAGFLAGQYHENMPQKDSQAFFAAFQSLNHLLEATRMQLPALPGPTMNADVTNPTTRLLYLSHTLIHAATIKLHGIFSYSDSASRQVCLDAAKAMLSGPADGGVDVQLFECVNPIIGTLWTLSCQVLINELMRLRALRGQAWPPQPTGDEEELMARLHAGFGTLNFFSGSSDLMSEYSSKIRMAAYQDPRRLYGGWMTEPDMYGESQGAQSSCSPSNPTIVSTTPLGTPERTIMAAPVDDWSPRSTETSLSGDASDFSGNYQLQEQTSTLSTLFQPSGIVGYPDSHDTSIPRYGHSHTHGHDFPSEHYGHGQGHHYSPYSASSSPTTTQHAVNTPPLYDAPYTSLVSY</sequence>
<feature type="compositionally biased region" description="Polar residues" evidence="6">
    <location>
        <begin position="651"/>
        <end position="670"/>
    </location>
</feature>
<dbReference type="SMART" id="SM00066">
    <property type="entry name" value="GAL4"/>
    <property type="match status" value="1"/>
</dbReference>
<comment type="caution">
    <text evidence="8">The sequence shown here is derived from an EMBL/GenBank/DDBJ whole genome shotgun (WGS) entry which is preliminary data.</text>
</comment>
<feature type="region of interest" description="Disordered" evidence="6">
    <location>
        <begin position="648"/>
        <end position="671"/>
    </location>
</feature>
<feature type="compositionally biased region" description="Basic and acidic residues" evidence="6">
    <location>
        <begin position="743"/>
        <end position="753"/>
    </location>
</feature>
<evidence type="ECO:0000256" key="3">
    <source>
        <dbReference type="ARBA" id="ARBA00023015"/>
    </source>
</evidence>
<proteinExistence type="predicted"/>
<evidence type="ECO:0000259" key="7">
    <source>
        <dbReference type="PROSITE" id="PS50048"/>
    </source>
</evidence>
<dbReference type="CDD" id="cd12148">
    <property type="entry name" value="fungal_TF_MHR"/>
    <property type="match status" value="1"/>
</dbReference>
<gene>
    <name evidence="8" type="ORF">VNI00_009161</name>
</gene>
<organism evidence="8 9">
    <name type="scientific">Paramarasmius palmivorus</name>
    <dbReference type="NCBI Taxonomy" id="297713"/>
    <lineage>
        <taxon>Eukaryota</taxon>
        <taxon>Fungi</taxon>
        <taxon>Dikarya</taxon>
        <taxon>Basidiomycota</taxon>
        <taxon>Agaricomycotina</taxon>
        <taxon>Agaricomycetes</taxon>
        <taxon>Agaricomycetidae</taxon>
        <taxon>Agaricales</taxon>
        <taxon>Marasmiineae</taxon>
        <taxon>Marasmiaceae</taxon>
        <taxon>Paramarasmius</taxon>
    </lineage>
</organism>
<dbReference type="AlphaFoldDB" id="A0AAW0CSM9"/>
<dbReference type="PANTHER" id="PTHR47338:SF29">
    <property type="entry name" value="ZN(2)-C6 FUNGAL-TYPE DOMAIN-CONTAINING PROTEIN"/>
    <property type="match status" value="1"/>
</dbReference>
<dbReference type="GO" id="GO:0008270">
    <property type="term" value="F:zinc ion binding"/>
    <property type="evidence" value="ECO:0007669"/>
    <property type="project" value="InterPro"/>
</dbReference>
<protein>
    <recommendedName>
        <fullName evidence="7">Zn(2)-C6 fungal-type domain-containing protein</fullName>
    </recommendedName>
</protein>
<reference evidence="8 9" key="1">
    <citation type="submission" date="2024-01" db="EMBL/GenBank/DDBJ databases">
        <title>A draft genome for a cacao thread blight-causing isolate of Paramarasmius palmivorus.</title>
        <authorList>
            <person name="Baruah I.K."/>
            <person name="Bukari Y."/>
            <person name="Amoako-Attah I."/>
            <person name="Meinhardt L.W."/>
            <person name="Bailey B.A."/>
            <person name="Cohen S.P."/>
        </authorList>
    </citation>
    <scope>NUCLEOTIDE SEQUENCE [LARGE SCALE GENOMIC DNA]</scope>
    <source>
        <strain evidence="8 9">GH-12</strain>
    </source>
</reference>
<evidence type="ECO:0000313" key="9">
    <source>
        <dbReference type="Proteomes" id="UP001383192"/>
    </source>
</evidence>
<dbReference type="CDD" id="cd00067">
    <property type="entry name" value="GAL4"/>
    <property type="match status" value="1"/>
</dbReference>
<feature type="region of interest" description="Disordered" evidence="6">
    <location>
        <begin position="737"/>
        <end position="779"/>
    </location>
</feature>
<dbReference type="PANTHER" id="PTHR47338">
    <property type="entry name" value="ZN(II)2CYS6 TRANSCRIPTION FACTOR (EUROFUNG)-RELATED"/>
    <property type="match status" value="1"/>
</dbReference>
<keyword evidence="9" id="KW-1185">Reference proteome</keyword>
<evidence type="ECO:0000256" key="6">
    <source>
        <dbReference type="SAM" id="MobiDB-lite"/>
    </source>
</evidence>
<evidence type="ECO:0000256" key="1">
    <source>
        <dbReference type="ARBA" id="ARBA00004123"/>
    </source>
</evidence>
<dbReference type="Gene3D" id="4.10.240.10">
    <property type="entry name" value="Zn(2)-C6 fungal-type DNA-binding domain"/>
    <property type="match status" value="1"/>
</dbReference>
<accession>A0AAW0CSM9</accession>
<keyword evidence="5" id="KW-0539">Nucleus</keyword>
<dbReference type="InterPro" id="IPR050815">
    <property type="entry name" value="TF_fung"/>
</dbReference>
<evidence type="ECO:0000256" key="4">
    <source>
        <dbReference type="ARBA" id="ARBA00023163"/>
    </source>
</evidence>
<dbReference type="Pfam" id="PF00172">
    <property type="entry name" value="Zn_clus"/>
    <property type="match status" value="1"/>
</dbReference>
<feature type="region of interest" description="Disordered" evidence="6">
    <location>
        <begin position="36"/>
        <end position="181"/>
    </location>
</feature>
<feature type="compositionally biased region" description="Basic and acidic residues" evidence="6">
    <location>
        <begin position="65"/>
        <end position="85"/>
    </location>
</feature>
<comment type="subcellular location">
    <subcellularLocation>
        <location evidence="1">Nucleus</location>
    </subcellularLocation>
</comment>
<evidence type="ECO:0000256" key="2">
    <source>
        <dbReference type="ARBA" id="ARBA00022723"/>
    </source>
</evidence>
<keyword evidence="2" id="KW-0479">Metal-binding</keyword>
<dbReference type="GO" id="GO:0000981">
    <property type="term" value="F:DNA-binding transcription factor activity, RNA polymerase II-specific"/>
    <property type="evidence" value="ECO:0007669"/>
    <property type="project" value="InterPro"/>
</dbReference>
<dbReference type="GO" id="GO:0005634">
    <property type="term" value="C:nucleus"/>
    <property type="evidence" value="ECO:0007669"/>
    <property type="project" value="UniProtKB-SubCell"/>
</dbReference>
<feature type="domain" description="Zn(2)-C6 fungal-type" evidence="7">
    <location>
        <begin position="23"/>
        <end position="55"/>
    </location>
</feature>
<dbReference type="EMBL" id="JAYKXP010000033">
    <property type="protein sequence ID" value="KAK7041574.1"/>
    <property type="molecule type" value="Genomic_DNA"/>
</dbReference>